<evidence type="ECO:0000256" key="1">
    <source>
        <dbReference type="ARBA" id="ARBA00004571"/>
    </source>
</evidence>
<dbReference type="Pfam" id="PF07715">
    <property type="entry name" value="Plug"/>
    <property type="match status" value="1"/>
</dbReference>
<keyword evidence="5" id="KW-0798">TonB box</keyword>
<feature type="domain" description="TonB-dependent receptor plug" evidence="9">
    <location>
        <begin position="62"/>
        <end position="144"/>
    </location>
</feature>
<dbReference type="PROSITE" id="PS01156">
    <property type="entry name" value="TONB_DEPENDENT_REC_2"/>
    <property type="match status" value="1"/>
</dbReference>
<keyword evidence="3" id="KW-0812">Transmembrane</keyword>
<dbReference type="Gene3D" id="2.40.170.20">
    <property type="entry name" value="TonB-dependent receptor, beta-barrel domain"/>
    <property type="match status" value="1"/>
</dbReference>
<dbReference type="InterPro" id="IPR010917">
    <property type="entry name" value="TonB_rcpt_CS"/>
</dbReference>
<dbReference type="GO" id="GO:0015344">
    <property type="term" value="F:siderophore uptake transmembrane transporter activity"/>
    <property type="evidence" value="ECO:0007669"/>
    <property type="project" value="TreeGrafter"/>
</dbReference>
<comment type="subcellular location">
    <subcellularLocation>
        <location evidence="1">Cell outer membrane</location>
        <topology evidence="1">Multi-pass membrane protein</topology>
    </subcellularLocation>
</comment>
<reference evidence="10" key="1">
    <citation type="journal article" date="2015" name="Nature">
        <title>Complex archaea that bridge the gap between prokaryotes and eukaryotes.</title>
        <authorList>
            <person name="Spang A."/>
            <person name="Saw J.H."/>
            <person name="Jorgensen S.L."/>
            <person name="Zaremba-Niedzwiedzka K."/>
            <person name="Martijn J."/>
            <person name="Lind A.E."/>
            <person name="van Eijk R."/>
            <person name="Schleper C."/>
            <person name="Guy L."/>
            <person name="Ettema T.J."/>
        </authorList>
    </citation>
    <scope>NUCLEOTIDE SEQUENCE</scope>
</reference>
<dbReference type="EMBL" id="LAZR01002885">
    <property type="protein sequence ID" value="KKN24395.1"/>
    <property type="molecule type" value="Genomic_DNA"/>
</dbReference>
<proteinExistence type="predicted"/>
<gene>
    <name evidence="10" type="ORF">LCGC14_0895240</name>
</gene>
<dbReference type="PANTHER" id="PTHR30069:SF49">
    <property type="entry name" value="OUTER MEMBRANE PROTEIN C"/>
    <property type="match status" value="1"/>
</dbReference>
<dbReference type="InterPro" id="IPR036942">
    <property type="entry name" value="Beta-barrel_TonB_sf"/>
</dbReference>
<evidence type="ECO:0000259" key="8">
    <source>
        <dbReference type="Pfam" id="PF00593"/>
    </source>
</evidence>
<comment type="caution">
    <text evidence="10">The sequence shown here is derived from an EMBL/GenBank/DDBJ whole genome shotgun (WGS) entry which is preliminary data.</text>
</comment>
<dbReference type="InterPro" id="IPR037066">
    <property type="entry name" value="Plug_dom_sf"/>
</dbReference>
<evidence type="ECO:0000259" key="9">
    <source>
        <dbReference type="Pfam" id="PF07715"/>
    </source>
</evidence>
<dbReference type="GO" id="GO:0044718">
    <property type="term" value="P:siderophore transmembrane transport"/>
    <property type="evidence" value="ECO:0007669"/>
    <property type="project" value="TreeGrafter"/>
</dbReference>
<evidence type="ECO:0000256" key="3">
    <source>
        <dbReference type="ARBA" id="ARBA00022692"/>
    </source>
</evidence>
<evidence type="ECO:0000256" key="7">
    <source>
        <dbReference type="ARBA" id="ARBA00023237"/>
    </source>
</evidence>
<evidence type="ECO:0000256" key="6">
    <source>
        <dbReference type="ARBA" id="ARBA00023136"/>
    </source>
</evidence>
<dbReference type="InterPro" id="IPR039426">
    <property type="entry name" value="TonB-dep_rcpt-like"/>
</dbReference>
<dbReference type="InterPro" id="IPR012910">
    <property type="entry name" value="Plug_dom"/>
</dbReference>
<evidence type="ECO:0000313" key="10">
    <source>
        <dbReference type="EMBL" id="KKN24395.1"/>
    </source>
</evidence>
<dbReference type="SUPFAM" id="SSF56935">
    <property type="entry name" value="Porins"/>
    <property type="match status" value="1"/>
</dbReference>
<sequence length="726" mass="80582">LLQWHKLKMVYKSKTQKIYLLTPVALFISGVLSPFAFADDTSLEVIEVHGHAQNKHLALGSSESLLSDLGVDFSAAGGVSNLPVLNGLMGDRVKVLIDGADVTAACANHMNPPLSYISANQITSYNVVAGVSPVSAGGDNIAGVISVNSISPQYSDSNELGWHSGYVSAKYSSVDNGRKLGVGARLASDTFSLNYQGSFSDADSYEDGNGDVVLDTLYQAQNHSLTAAIRDDKQQLVIKLTHQKIPYQGFANQYMDMTDNTSYGAIAQYKRSFENSELEGQVNWHSVKHEMGFFSEEKTGMMPMKTDAQDISTQLKWRIALDKNSSILLGQEYYNYSVDDWWPGIEGSTMMGPNDYVNINNGKRERIAAFAEFESQVNTKLWLDAGIRIESINTHVGEVQSYNDGMSMMDMSDMSSMQSMSMSDTSIDNTIAAENFNAGDRDKTDTIVDANLLINYQITNYDELQFGLARKNRAPNLYERYSWGVSTMATTMIGWYGDGNGYIGNPDLDVETAHTISATYIKSAKDDRWRLSTNVWYTDVSDYIDADIVRSFNSYDLDNTARNIFQFTNVDAILYGAKIDLTANIYESKDLGNWQLHANVTNTRGKRDDTNQPLYQIKPLQTQLGISQQIGRFENALSWQWVDTKSRVDNNRFENQTDSYSLVNLSSKATWDALTLSAEVSNVFDEYYQLPLGGVSIAALKQDSSNGFEQLAGQGRSFNLSVSYAF</sequence>
<dbReference type="InterPro" id="IPR000531">
    <property type="entry name" value="Beta-barrel_TonB"/>
</dbReference>
<dbReference type="AlphaFoldDB" id="A0A0F9NY39"/>
<protein>
    <recommendedName>
        <fullName evidence="11">TonB-dependent receptor plug domain-containing protein</fullName>
    </recommendedName>
</protein>
<accession>A0A0F9NY39</accession>
<keyword evidence="2" id="KW-0813">Transport</keyword>
<evidence type="ECO:0008006" key="11">
    <source>
        <dbReference type="Google" id="ProtNLM"/>
    </source>
</evidence>
<keyword evidence="7" id="KW-0998">Cell outer membrane</keyword>
<evidence type="ECO:0000256" key="2">
    <source>
        <dbReference type="ARBA" id="ARBA00022448"/>
    </source>
</evidence>
<organism evidence="10">
    <name type="scientific">marine sediment metagenome</name>
    <dbReference type="NCBI Taxonomy" id="412755"/>
    <lineage>
        <taxon>unclassified sequences</taxon>
        <taxon>metagenomes</taxon>
        <taxon>ecological metagenomes</taxon>
    </lineage>
</organism>
<dbReference type="PROSITE" id="PS52016">
    <property type="entry name" value="TONB_DEPENDENT_REC_3"/>
    <property type="match status" value="1"/>
</dbReference>
<name>A0A0F9NY39_9ZZZZ</name>
<dbReference type="Pfam" id="PF00593">
    <property type="entry name" value="TonB_dep_Rec_b-barrel"/>
    <property type="match status" value="1"/>
</dbReference>
<feature type="domain" description="TonB-dependent receptor-like beta-barrel" evidence="8">
    <location>
        <begin position="204"/>
        <end position="683"/>
    </location>
</feature>
<evidence type="ECO:0000256" key="5">
    <source>
        <dbReference type="ARBA" id="ARBA00023077"/>
    </source>
</evidence>
<dbReference type="Gene3D" id="2.170.130.10">
    <property type="entry name" value="TonB-dependent receptor, plug domain"/>
    <property type="match status" value="1"/>
</dbReference>
<dbReference type="PANTHER" id="PTHR30069">
    <property type="entry name" value="TONB-DEPENDENT OUTER MEMBRANE RECEPTOR"/>
    <property type="match status" value="1"/>
</dbReference>
<keyword evidence="6" id="KW-0472">Membrane</keyword>
<dbReference type="GO" id="GO:0009279">
    <property type="term" value="C:cell outer membrane"/>
    <property type="evidence" value="ECO:0007669"/>
    <property type="project" value="UniProtKB-SubCell"/>
</dbReference>
<feature type="non-terminal residue" evidence="10">
    <location>
        <position position="1"/>
    </location>
</feature>
<keyword evidence="4" id="KW-0732">Signal</keyword>
<evidence type="ECO:0000256" key="4">
    <source>
        <dbReference type="ARBA" id="ARBA00022729"/>
    </source>
</evidence>